<evidence type="ECO:0000259" key="2">
    <source>
        <dbReference type="PROSITE" id="PS50943"/>
    </source>
</evidence>
<dbReference type="GO" id="GO:0003700">
    <property type="term" value="F:DNA-binding transcription factor activity"/>
    <property type="evidence" value="ECO:0007669"/>
    <property type="project" value="TreeGrafter"/>
</dbReference>
<dbReference type="Proteomes" id="UP001162834">
    <property type="component" value="Chromosome"/>
</dbReference>
<keyword evidence="4" id="KW-1185">Reference proteome</keyword>
<dbReference type="InterPro" id="IPR050807">
    <property type="entry name" value="TransReg_Diox_bact_type"/>
</dbReference>
<dbReference type="InterPro" id="IPR014710">
    <property type="entry name" value="RmlC-like_jellyroll"/>
</dbReference>
<dbReference type="GO" id="GO:0003677">
    <property type="term" value="F:DNA binding"/>
    <property type="evidence" value="ECO:0007669"/>
    <property type="project" value="UniProtKB-KW"/>
</dbReference>
<dbReference type="InterPro" id="IPR010982">
    <property type="entry name" value="Lambda_DNA-bd_dom_sf"/>
</dbReference>
<proteinExistence type="predicted"/>
<evidence type="ECO:0000256" key="1">
    <source>
        <dbReference type="ARBA" id="ARBA00023125"/>
    </source>
</evidence>
<dbReference type="CDD" id="cd00093">
    <property type="entry name" value="HTH_XRE"/>
    <property type="match status" value="1"/>
</dbReference>
<organism evidence="3 4">
    <name type="scientific">Capillimicrobium parvum</name>
    <dbReference type="NCBI Taxonomy" id="2884022"/>
    <lineage>
        <taxon>Bacteria</taxon>
        <taxon>Bacillati</taxon>
        <taxon>Actinomycetota</taxon>
        <taxon>Thermoleophilia</taxon>
        <taxon>Solirubrobacterales</taxon>
        <taxon>Capillimicrobiaceae</taxon>
        <taxon>Capillimicrobium</taxon>
    </lineage>
</organism>
<dbReference type="SUPFAM" id="SSF51182">
    <property type="entry name" value="RmlC-like cupins"/>
    <property type="match status" value="1"/>
</dbReference>
<dbReference type="AlphaFoldDB" id="A0A9E6XZB2"/>
<evidence type="ECO:0000313" key="4">
    <source>
        <dbReference type="Proteomes" id="UP001162834"/>
    </source>
</evidence>
<evidence type="ECO:0000313" key="3">
    <source>
        <dbReference type="EMBL" id="UGS37307.1"/>
    </source>
</evidence>
<dbReference type="RefSeq" id="WP_259311364.1">
    <property type="nucleotide sequence ID" value="NZ_CP087164.1"/>
</dbReference>
<dbReference type="GO" id="GO:0005829">
    <property type="term" value="C:cytosol"/>
    <property type="evidence" value="ECO:0007669"/>
    <property type="project" value="TreeGrafter"/>
</dbReference>
<feature type="domain" description="HTH cro/C1-type" evidence="2">
    <location>
        <begin position="18"/>
        <end position="72"/>
    </location>
</feature>
<dbReference type="PROSITE" id="PS50943">
    <property type="entry name" value="HTH_CROC1"/>
    <property type="match status" value="1"/>
</dbReference>
<dbReference type="Pfam" id="PF01381">
    <property type="entry name" value="HTH_3"/>
    <property type="match status" value="1"/>
</dbReference>
<dbReference type="SUPFAM" id="SSF47413">
    <property type="entry name" value="lambda repressor-like DNA-binding domains"/>
    <property type="match status" value="1"/>
</dbReference>
<sequence length="194" mass="20176">MAEAAALGSAATNVATNVRVLRARHGMSLGQLAARAGMSKGTLSKLETGAANPTLDTLATLAAALAVPLPELFAASLVGIEVVRAHEGLDIGDDAGPARLVNVMSRDRLLVEVHDLTLPAGHAEVSATHGEGSWEHVIVRSGRIAAGPIDQQAELAEGDYAVYPGDRPHRWEGLGPGTARVWAVLTVAHHERNS</sequence>
<gene>
    <name evidence="3" type="ORF">DSM104329_03722</name>
</gene>
<protein>
    <recommendedName>
        <fullName evidence="2">HTH cro/C1-type domain-containing protein</fullName>
    </recommendedName>
</protein>
<dbReference type="InterPro" id="IPR001387">
    <property type="entry name" value="Cro/C1-type_HTH"/>
</dbReference>
<dbReference type="KEGG" id="sbae:DSM104329_03722"/>
<accession>A0A9E6XZB2</accession>
<name>A0A9E6XZB2_9ACTN</name>
<dbReference type="EMBL" id="CP087164">
    <property type="protein sequence ID" value="UGS37307.1"/>
    <property type="molecule type" value="Genomic_DNA"/>
</dbReference>
<keyword evidence="1" id="KW-0238">DNA-binding</keyword>
<reference evidence="3" key="1">
    <citation type="journal article" date="2022" name="Int. J. Syst. Evol. Microbiol.">
        <title>Pseudomonas aegrilactucae sp. nov. and Pseudomonas morbosilactucae sp. nov., pathogens causing bacterial rot of lettuce in Japan.</title>
        <authorList>
            <person name="Sawada H."/>
            <person name="Fujikawa T."/>
            <person name="Satou M."/>
        </authorList>
    </citation>
    <scope>NUCLEOTIDE SEQUENCE</scope>
    <source>
        <strain evidence="3">0166_1</strain>
    </source>
</reference>
<dbReference type="SMART" id="SM00530">
    <property type="entry name" value="HTH_XRE"/>
    <property type="match status" value="1"/>
</dbReference>
<dbReference type="CDD" id="cd02209">
    <property type="entry name" value="cupin_XRE_C"/>
    <property type="match status" value="1"/>
</dbReference>
<dbReference type="PANTHER" id="PTHR46797">
    <property type="entry name" value="HTH-TYPE TRANSCRIPTIONAL REGULATOR"/>
    <property type="match status" value="1"/>
</dbReference>
<dbReference type="PANTHER" id="PTHR46797:SF1">
    <property type="entry name" value="METHYLPHOSPHONATE SYNTHASE"/>
    <property type="match status" value="1"/>
</dbReference>
<dbReference type="Gene3D" id="2.60.120.10">
    <property type="entry name" value="Jelly Rolls"/>
    <property type="match status" value="1"/>
</dbReference>
<dbReference type="InterPro" id="IPR011051">
    <property type="entry name" value="RmlC_Cupin_sf"/>
</dbReference>
<dbReference type="Gene3D" id="1.10.260.40">
    <property type="entry name" value="lambda repressor-like DNA-binding domains"/>
    <property type="match status" value="1"/>
</dbReference>